<accession>A0A2P7ZZW9</accession>
<proteinExistence type="predicted"/>
<dbReference type="EMBL" id="NHZQ01000087">
    <property type="protein sequence ID" value="PSK53768.1"/>
    <property type="molecule type" value="Genomic_DNA"/>
</dbReference>
<feature type="transmembrane region" description="Helical" evidence="6">
    <location>
        <begin position="129"/>
        <end position="148"/>
    </location>
</feature>
<dbReference type="Pfam" id="PF07690">
    <property type="entry name" value="MFS_1"/>
    <property type="match status" value="1"/>
</dbReference>
<feature type="transmembrane region" description="Helical" evidence="6">
    <location>
        <begin position="154"/>
        <end position="174"/>
    </location>
</feature>
<evidence type="ECO:0000256" key="5">
    <source>
        <dbReference type="SAM" id="MobiDB-lite"/>
    </source>
</evidence>
<dbReference type="Gene3D" id="1.20.1250.20">
    <property type="entry name" value="MFS general substrate transporter like domains"/>
    <property type="match status" value="2"/>
</dbReference>
<dbReference type="GO" id="GO:0022857">
    <property type="term" value="F:transmembrane transporter activity"/>
    <property type="evidence" value="ECO:0007669"/>
    <property type="project" value="InterPro"/>
</dbReference>
<feature type="compositionally biased region" description="Basic and acidic residues" evidence="5">
    <location>
        <begin position="557"/>
        <end position="576"/>
    </location>
</feature>
<feature type="transmembrane region" description="Helical" evidence="6">
    <location>
        <begin position="99"/>
        <end position="117"/>
    </location>
</feature>
<dbReference type="SUPFAM" id="SSF103473">
    <property type="entry name" value="MFS general substrate transporter"/>
    <property type="match status" value="1"/>
</dbReference>
<gene>
    <name evidence="8" type="ORF">B9Z65_7574</name>
</gene>
<dbReference type="Proteomes" id="UP000243723">
    <property type="component" value="Unassembled WGS sequence"/>
</dbReference>
<dbReference type="PROSITE" id="PS50850">
    <property type="entry name" value="MFS"/>
    <property type="match status" value="1"/>
</dbReference>
<keyword evidence="4 6" id="KW-0472">Membrane</keyword>
<evidence type="ECO:0000256" key="3">
    <source>
        <dbReference type="ARBA" id="ARBA00022989"/>
    </source>
</evidence>
<dbReference type="FunFam" id="1.20.1250.20:FF:000196">
    <property type="entry name" value="MFS toxin efflux pump (AflT)"/>
    <property type="match status" value="1"/>
</dbReference>
<evidence type="ECO:0000256" key="2">
    <source>
        <dbReference type="ARBA" id="ARBA00022692"/>
    </source>
</evidence>
<dbReference type="PANTHER" id="PTHR23501">
    <property type="entry name" value="MAJOR FACILITATOR SUPERFAMILY"/>
    <property type="match status" value="1"/>
</dbReference>
<feature type="compositionally biased region" description="Polar residues" evidence="5">
    <location>
        <begin position="24"/>
        <end position="33"/>
    </location>
</feature>
<feature type="compositionally biased region" description="Basic and acidic residues" evidence="5">
    <location>
        <begin position="770"/>
        <end position="791"/>
    </location>
</feature>
<dbReference type="GO" id="GO:0005886">
    <property type="term" value="C:plasma membrane"/>
    <property type="evidence" value="ECO:0007669"/>
    <property type="project" value="TreeGrafter"/>
</dbReference>
<keyword evidence="9" id="KW-1185">Reference proteome</keyword>
<feature type="transmembrane region" description="Helical" evidence="6">
    <location>
        <begin position="291"/>
        <end position="311"/>
    </location>
</feature>
<dbReference type="OrthoDB" id="10021397at2759"/>
<feature type="transmembrane region" description="Helical" evidence="6">
    <location>
        <begin position="61"/>
        <end position="87"/>
    </location>
</feature>
<dbReference type="AlphaFoldDB" id="A0A2P7ZZW9"/>
<evidence type="ECO:0000256" key="6">
    <source>
        <dbReference type="SAM" id="Phobius"/>
    </source>
</evidence>
<comment type="caution">
    <text evidence="8">The sequence shown here is derived from an EMBL/GenBank/DDBJ whole genome shotgun (WGS) entry which is preliminary data.</text>
</comment>
<evidence type="ECO:0000313" key="9">
    <source>
        <dbReference type="Proteomes" id="UP000243723"/>
    </source>
</evidence>
<dbReference type="FunFam" id="1.20.1720.10:FF:000012">
    <property type="entry name" value="MFS toxin efflux pump (AflT)"/>
    <property type="match status" value="1"/>
</dbReference>
<feature type="transmembrane region" description="Helical" evidence="6">
    <location>
        <begin position="186"/>
        <end position="205"/>
    </location>
</feature>
<protein>
    <recommendedName>
        <fullName evidence="7">Major facilitator superfamily (MFS) profile domain-containing protein</fullName>
    </recommendedName>
</protein>
<feature type="compositionally biased region" description="Basic and acidic residues" evidence="5">
    <location>
        <begin position="587"/>
        <end position="606"/>
    </location>
</feature>
<feature type="transmembrane region" description="Helical" evidence="6">
    <location>
        <begin position="369"/>
        <end position="387"/>
    </location>
</feature>
<organism evidence="8 9">
    <name type="scientific">Elsinoe australis</name>
    <dbReference type="NCBI Taxonomy" id="40998"/>
    <lineage>
        <taxon>Eukaryota</taxon>
        <taxon>Fungi</taxon>
        <taxon>Dikarya</taxon>
        <taxon>Ascomycota</taxon>
        <taxon>Pezizomycotina</taxon>
        <taxon>Dothideomycetes</taxon>
        <taxon>Dothideomycetidae</taxon>
        <taxon>Myriangiales</taxon>
        <taxon>Elsinoaceae</taxon>
        <taxon>Elsinoe</taxon>
    </lineage>
</organism>
<dbReference type="PANTHER" id="PTHR23501:SF199">
    <property type="entry name" value="MFS EFFLUX TRANSPORTER INPD-RELATED"/>
    <property type="match status" value="1"/>
</dbReference>
<feature type="transmembrane region" description="Helical" evidence="6">
    <location>
        <begin position="331"/>
        <end position="349"/>
    </location>
</feature>
<dbReference type="InterPro" id="IPR020846">
    <property type="entry name" value="MFS_dom"/>
</dbReference>
<feature type="transmembrane region" description="Helical" evidence="6">
    <location>
        <begin position="458"/>
        <end position="479"/>
    </location>
</feature>
<name>A0A2P7ZZW9_9PEZI</name>
<evidence type="ECO:0000256" key="1">
    <source>
        <dbReference type="ARBA" id="ARBA00004141"/>
    </source>
</evidence>
<sequence length="803" mass="88237">MGIFGKKAPPSSEGAIDTKPEPQNDYQGQGNQSGFDGPVTTADLGDVDTFSPTQAPPKGQWILLFISLCMAVFCQALDNTILATAIPRITDQFNSLDDVGWYGSSYLLTTCAFQLSYGKLYNLFPIKYVFLTALAFFQLGSLVCGAAPSSLALIMGRVIAGIGSGGIFSGALLIVAQNLPLQQRPIYNGMLGSMYAISSVAGPLMGGAFTDRVTWRLCFYINLPIGFVTAICIWFFLSKEAGRNPRWDLPLAVKFFELDLYGVIVLIPSIVCILLALQFGGSTYGWNSWRVILLLVMFAVLFGVFIGIQFWQGDRATVPPSVIKVRTMWACGLYAFFFFGSFLSITYYLPIWFQAIKGNSATQSGINNLPFLLGTVVFSIIAGGAVFGIGYYTWACILGSAMASVGAGLLSTFTVNTPTSAWIGYQIIYGGGIGFGLQQPLIAVQTALPDRQVSEGTAIITFIQAFGGTIFISVAQNVFNNQLLSNVLARNIPINPAALLSEGATQLAELAPEGFFELLREAYNAALTQTFYVTVATAALSTIGAAFIPWLSVKKEKAPPKPQDEEHEMASSDREGSTSPEANGAYMKEDGMHDRASPVKELPRIPLDRKESTFSARFADKFGDKASIKSPSVRGSVRPDPRDLQYEKEANHYARDAELHERNAQLLDKKNRLYDKNVELYERNRPIDFPDDDMYRPRQRKSPIPGRYHGFEDQDIAMLASTAAAMIFAVTIDMTVQIRRDQNRVPRAVATLSGPSYQDPPLVHFAWNTRIEEPTSRDHREVQPKRSKDHIPSPLPFPLYSLE</sequence>
<reference evidence="8 9" key="1">
    <citation type="submission" date="2017-05" db="EMBL/GenBank/DDBJ databases">
        <title>Draft genome sequence of Elsinoe australis.</title>
        <authorList>
            <person name="Cheng Q."/>
        </authorList>
    </citation>
    <scope>NUCLEOTIDE SEQUENCE [LARGE SCALE GENOMIC DNA]</scope>
    <source>
        <strain evidence="8 9">NL1</strain>
    </source>
</reference>
<feature type="region of interest" description="Disordered" evidence="5">
    <location>
        <begin position="1"/>
        <end position="33"/>
    </location>
</feature>
<feature type="region of interest" description="Disordered" evidence="5">
    <location>
        <begin position="557"/>
        <end position="606"/>
    </location>
</feature>
<feature type="transmembrane region" description="Helical" evidence="6">
    <location>
        <begin position="217"/>
        <end position="237"/>
    </location>
</feature>
<feature type="transmembrane region" description="Helical" evidence="6">
    <location>
        <begin position="258"/>
        <end position="279"/>
    </location>
</feature>
<dbReference type="InterPro" id="IPR005829">
    <property type="entry name" value="Sugar_transporter_CS"/>
</dbReference>
<feature type="transmembrane region" description="Helical" evidence="6">
    <location>
        <begin position="419"/>
        <end position="437"/>
    </location>
</feature>
<dbReference type="InterPro" id="IPR036259">
    <property type="entry name" value="MFS_trans_sf"/>
</dbReference>
<dbReference type="PRINTS" id="PR01036">
    <property type="entry name" value="TCRTETB"/>
</dbReference>
<feature type="domain" description="Major facilitator superfamily (MFS) profile" evidence="7">
    <location>
        <begin position="64"/>
        <end position="553"/>
    </location>
</feature>
<feature type="transmembrane region" description="Helical" evidence="6">
    <location>
        <begin position="394"/>
        <end position="413"/>
    </location>
</feature>
<comment type="subcellular location">
    <subcellularLocation>
        <location evidence="1">Membrane</location>
        <topology evidence="1">Multi-pass membrane protein</topology>
    </subcellularLocation>
</comment>
<keyword evidence="3 6" id="KW-1133">Transmembrane helix</keyword>
<dbReference type="PROSITE" id="PS00217">
    <property type="entry name" value="SUGAR_TRANSPORT_2"/>
    <property type="match status" value="1"/>
</dbReference>
<feature type="region of interest" description="Disordered" evidence="5">
    <location>
        <begin position="770"/>
        <end position="803"/>
    </location>
</feature>
<dbReference type="InterPro" id="IPR011701">
    <property type="entry name" value="MFS"/>
</dbReference>
<evidence type="ECO:0000313" key="8">
    <source>
        <dbReference type="EMBL" id="PSK53768.1"/>
    </source>
</evidence>
<feature type="transmembrane region" description="Helical" evidence="6">
    <location>
        <begin position="531"/>
        <end position="551"/>
    </location>
</feature>
<keyword evidence="2 6" id="KW-0812">Transmembrane</keyword>
<evidence type="ECO:0000259" key="7">
    <source>
        <dbReference type="PROSITE" id="PS50850"/>
    </source>
</evidence>
<evidence type="ECO:0000256" key="4">
    <source>
        <dbReference type="ARBA" id="ARBA00023136"/>
    </source>
</evidence>
<dbReference type="CDD" id="cd17502">
    <property type="entry name" value="MFS_Azr1_MDR_like"/>
    <property type="match status" value="1"/>
</dbReference>